<dbReference type="HOGENOM" id="CLU_062592_5_2_11"/>
<evidence type="ECO:0000313" key="3">
    <source>
        <dbReference type="EMBL" id="AJE40435.1"/>
    </source>
</evidence>
<dbReference type="STRING" id="40318.SNOD_10525"/>
<keyword evidence="1" id="KW-0378">Hydrolase</keyword>
<organism evidence="3 5">
    <name type="scientific">Streptomyces nodosus</name>
    <dbReference type="NCBI Taxonomy" id="40318"/>
    <lineage>
        <taxon>Bacteria</taxon>
        <taxon>Bacillati</taxon>
        <taxon>Actinomycetota</taxon>
        <taxon>Actinomycetes</taxon>
        <taxon>Kitasatosporales</taxon>
        <taxon>Streptomycetaceae</taxon>
        <taxon>Streptomyces</taxon>
    </lineage>
</organism>
<dbReference type="RefSeq" id="WP_043439859.1">
    <property type="nucleotide sequence ID" value="NZ_CP009313.1"/>
</dbReference>
<evidence type="ECO:0000256" key="2">
    <source>
        <dbReference type="SAM" id="MobiDB-lite"/>
    </source>
</evidence>
<dbReference type="AlphaFoldDB" id="A0A0B5DGY7"/>
<reference evidence="3 5" key="2">
    <citation type="journal article" date="2016" name="Appl. Microbiol. Biotechnol.">
        <title>Exploiting the genome sequence of Streptomyces nodosus for enhanced antibiotic production.</title>
        <authorList>
            <person name="Sweeney P."/>
            <person name="Murphy C.D."/>
            <person name="Caffrey P."/>
        </authorList>
    </citation>
    <scope>NUCLEOTIDE SEQUENCE [LARGE SCALE GENOMIC DNA]</scope>
    <source>
        <strain evidence="3 5">ATCC 14899</strain>
    </source>
</reference>
<proteinExistence type="predicted"/>
<reference evidence="4 6" key="3">
    <citation type="submission" date="2017-09" db="EMBL/GenBank/DDBJ databases">
        <title>Streptomyces genome completion.</title>
        <authorList>
            <person name="Lee N."/>
            <person name="Cho B.-K."/>
        </authorList>
    </citation>
    <scope>NUCLEOTIDE SEQUENCE [LARGE SCALE GENOMIC DNA]</scope>
    <source>
        <strain evidence="4 6">ATCC 14899</strain>
    </source>
</reference>
<dbReference type="EMBL" id="CP009313">
    <property type="protein sequence ID" value="AJE40435.1"/>
    <property type="molecule type" value="Genomic_DNA"/>
</dbReference>
<reference evidence="5" key="1">
    <citation type="submission" date="2014-09" db="EMBL/GenBank/DDBJ databases">
        <title>Sequence of the Streptomyces nodosus genome.</title>
        <authorList>
            <person name="Sweeney P."/>
            <person name="Stephens N."/>
            <person name="Murphy C."/>
            <person name="Caffrey P."/>
        </authorList>
    </citation>
    <scope>NUCLEOTIDE SEQUENCE [LARGE SCALE GENOMIC DNA]</scope>
    <source>
        <strain evidence="5">ATCC 14899</strain>
    </source>
</reference>
<dbReference type="Proteomes" id="UP000325763">
    <property type="component" value="Chromosome"/>
</dbReference>
<keyword evidence="5" id="KW-1185">Reference proteome</keyword>
<name>A0A0B5DGY7_9ACTN</name>
<evidence type="ECO:0000256" key="1">
    <source>
        <dbReference type="ARBA" id="ARBA00022801"/>
    </source>
</evidence>
<sequence>MTPLSRRTFGTMALTALLTGCGHTGGDRPATAPSAATRGGTTDTAGTTPAAPETTGTPRPLGRSVPVRLRIPAIGVDTPLLSLGLEPDGTVQVPPITAHDRAGWYRFSPTPGQIGPSVVLGHVTVGSYGDGVFRRLDRLRTGETIVARLENGTEAQFTVTSTRTVAKAHFPTDDVYGNVNRPELRLITCGGPHDGDGYRDNVIVFAALSAAVP</sequence>
<accession>A0A0B5DGY7</accession>
<dbReference type="InterPro" id="IPR042001">
    <property type="entry name" value="Sortase_F"/>
</dbReference>
<protein>
    <submittedName>
        <fullName evidence="4">Class F sortase</fullName>
    </submittedName>
    <submittedName>
        <fullName evidence="3">Peptidase C60 sortase A and B</fullName>
    </submittedName>
</protein>
<evidence type="ECO:0000313" key="5">
    <source>
        <dbReference type="Proteomes" id="UP000031526"/>
    </source>
</evidence>
<dbReference type="NCBIfam" id="NF033748">
    <property type="entry name" value="class_F_sortase"/>
    <property type="match status" value="1"/>
</dbReference>
<dbReference type="EMBL" id="CP023747">
    <property type="protein sequence ID" value="QEV39001.1"/>
    <property type="molecule type" value="Genomic_DNA"/>
</dbReference>
<dbReference type="Proteomes" id="UP000031526">
    <property type="component" value="Chromosome"/>
</dbReference>
<dbReference type="InterPro" id="IPR005754">
    <property type="entry name" value="Sortase"/>
</dbReference>
<feature type="compositionally biased region" description="Low complexity" evidence="2">
    <location>
        <begin position="35"/>
        <end position="60"/>
    </location>
</feature>
<dbReference type="CDD" id="cd05829">
    <property type="entry name" value="Sortase_F"/>
    <property type="match status" value="1"/>
</dbReference>
<dbReference type="Gene3D" id="2.40.260.10">
    <property type="entry name" value="Sortase"/>
    <property type="match status" value="1"/>
</dbReference>
<dbReference type="InterPro" id="IPR023365">
    <property type="entry name" value="Sortase_dom-sf"/>
</dbReference>
<dbReference type="SUPFAM" id="SSF63817">
    <property type="entry name" value="Sortase"/>
    <property type="match status" value="1"/>
</dbReference>
<dbReference type="KEGG" id="snq:CP978_10865"/>
<gene>
    <name evidence="4" type="ORF">CP978_10865</name>
    <name evidence="3" type="ORF">SNOD_10525</name>
</gene>
<feature type="region of interest" description="Disordered" evidence="2">
    <location>
        <begin position="21"/>
        <end position="63"/>
    </location>
</feature>
<dbReference type="GO" id="GO:0016787">
    <property type="term" value="F:hydrolase activity"/>
    <property type="evidence" value="ECO:0007669"/>
    <property type="project" value="UniProtKB-KW"/>
</dbReference>
<evidence type="ECO:0000313" key="6">
    <source>
        <dbReference type="Proteomes" id="UP000325763"/>
    </source>
</evidence>
<dbReference type="PROSITE" id="PS51257">
    <property type="entry name" value="PROKAR_LIPOPROTEIN"/>
    <property type="match status" value="1"/>
</dbReference>
<dbReference type="OrthoDB" id="525039at2"/>
<dbReference type="Pfam" id="PF04203">
    <property type="entry name" value="Sortase"/>
    <property type="match status" value="1"/>
</dbReference>
<evidence type="ECO:0000313" key="4">
    <source>
        <dbReference type="EMBL" id="QEV39001.1"/>
    </source>
</evidence>